<organism evidence="1 2">
    <name type="scientific">Lentinula aff. lateritia</name>
    <dbReference type="NCBI Taxonomy" id="2804960"/>
    <lineage>
        <taxon>Eukaryota</taxon>
        <taxon>Fungi</taxon>
        <taxon>Dikarya</taxon>
        <taxon>Basidiomycota</taxon>
        <taxon>Agaricomycotina</taxon>
        <taxon>Agaricomycetes</taxon>
        <taxon>Agaricomycetidae</taxon>
        <taxon>Agaricales</taxon>
        <taxon>Marasmiineae</taxon>
        <taxon>Omphalotaceae</taxon>
        <taxon>Lentinula</taxon>
    </lineage>
</organism>
<evidence type="ECO:0000313" key="2">
    <source>
        <dbReference type="Proteomes" id="UP001163835"/>
    </source>
</evidence>
<keyword evidence="2" id="KW-1185">Reference proteome</keyword>
<sequence length="655" mass="74534">MLNESRRITCPSVFEVAAHSRGVLVDVFNETNDEEEILVEALGCGYLPRYLRGIGWKEGVVSEGSRTVRYTLYDDPIPSPPAKEFENWEAMRTIQANPDLFRIPKSINLDRFQALLSRHPNQPFVKSVIAGFRNGFWPAADTQFDKGYPVTWDNSWAPPPTDIERNFINSQRDIEYSKGRFSRTFGPDLLPGMYSTPVMAVPKPHSDDLHLVSNQSAGDFSQNSMVDRDWCKGQHMDTMKELIPALLRFRRQHGSEKPLVIWKSDVSEAYRLIPMHPLWQIKQVTTSDLPTKTEVANGTKSREMKRSVDYCATSGNAGSFRLFVSFMGLVIWIATFVKLLDDIFDYIDDTFGWEFQQNTTFYKPYNKSLLTKQARLLILWDFLGIPHKEKKQLSGSCLSIIGFEVDPNEMSISLPSQSKDDLMTFVQHFVDSPSPWRIPILSRLDELVFPLLRPSLSNVYEKMKGKTNTNASIYLNEAVKDDLHWFIRHITNANGVLLLEGMDWDPFSEINMTIFCDACLNGVAFWIPELLLGFYAPIPSSQTIIHLIFFYKTLAVVSAAKWFCMTARSDESLKQSLRLTVFSDSSNTVDIFSTLRALPDYNGLLRFAVDELIAATIDIQVLHIPGKQNTVADAISRHDFDRAKQLAPGLSIEFV</sequence>
<proteinExistence type="predicted"/>
<evidence type="ECO:0000313" key="1">
    <source>
        <dbReference type="EMBL" id="KAJ3804872.1"/>
    </source>
</evidence>
<dbReference type="EMBL" id="MU795777">
    <property type="protein sequence ID" value="KAJ3804872.1"/>
    <property type="molecule type" value="Genomic_DNA"/>
</dbReference>
<gene>
    <name evidence="1" type="ORF">F5876DRAFT_52749</name>
</gene>
<comment type="caution">
    <text evidence="1">The sequence shown here is derived from an EMBL/GenBank/DDBJ whole genome shotgun (WGS) entry which is preliminary data.</text>
</comment>
<name>A0ACC1TJK5_9AGAR</name>
<dbReference type="Proteomes" id="UP001163835">
    <property type="component" value="Unassembled WGS sequence"/>
</dbReference>
<accession>A0ACC1TJK5</accession>
<reference evidence="1" key="1">
    <citation type="submission" date="2022-09" db="EMBL/GenBank/DDBJ databases">
        <title>A Global Phylogenomic Analysis of the Shiitake Genus Lentinula.</title>
        <authorList>
            <consortium name="DOE Joint Genome Institute"/>
            <person name="Sierra-Patev S."/>
            <person name="Min B."/>
            <person name="Naranjo-Ortiz M."/>
            <person name="Looney B."/>
            <person name="Konkel Z."/>
            <person name="Slot J.C."/>
            <person name="Sakamoto Y."/>
            <person name="Steenwyk J.L."/>
            <person name="Rokas A."/>
            <person name="Carro J."/>
            <person name="Camarero S."/>
            <person name="Ferreira P."/>
            <person name="Molpeceres G."/>
            <person name="Ruiz-Duenas F.J."/>
            <person name="Serrano A."/>
            <person name="Henrissat B."/>
            <person name="Drula E."/>
            <person name="Hughes K.W."/>
            <person name="Mata J.L."/>
            <person name="Ishikawa N.K."/>
            <person name="Vargas-Isla R."/>
            <person name="Ushijima S."/>
            <person name="Smith C.A."/>
            <person name="Ahrendt S."/>
            <person name="Andreopoulos W."/>
            <person name="He G."/>
            <person name="Labutti K."/>
            <person name="Lipzen A."/>
            <person name="Ng V."/>
            <person name="Riley R."/>
            <person name="Sandor L."/>
            <person name="Barry K."/>
            <person name="Martinez A.T."/>
            <person name="Xiao Y."/>
            <person name="Gibbons J.G."/>
            <person name="Terashima K."/>
            <person name="Grigoriev I.V."/>
            <person name="Hibbett D.S."/>
        </authorList>
    </citation>
    <scope>NUCLEOTIDE SEQUENCE</scope>
    <source>
        <strain evidence="1">TMI1499</strain>
    </source>
</reference>
<protein>
    <submittedName>
        <fullName evidence="1">Uncharacterized protein</fullName>
    </submittedName>
</protein>